<dbReference type="FunFam" id="3.30.160.60:FF:000145">
    <property type="entry name" value="Zinc finger protein 574"/>
    <property type="match status" value="2"/>
</dbReference>
<dbReference type="PROSITE" id="PS50157">
    <property type="entry name" value="ZINC_FINGER_C2H2_2"/>
    <property type="match status" value="8"/>
</dbReference>
<evidence type="ECO:0000313" key="11">
    <source>
        <dbReference type="EMBL" id="KAK2188562.1"/>
    </source>
</evidence>
<feature type="domain" description="C2H2-type" evidence="10">
    <location>
        <begin position="259"/>
        <end position="287"/>
    </location>
</feature>
<dbReference type="GO" id="GO:0000981">
    <property type="term" value="F:DNA-binding transcription factor activity, RNA polymerase II-specific"/>
    <property type="evidence" value="ECO:0007669"/>
    <property type="project" value="TreeGrafter"/>
</dbReference>
<evidence type="ECO:0000313" key="12">
    <source>
        <dbReference type="Proteomes" id="UP001209878"/>
    </source>
</evidence>
<feature type="domain" description="C2H2-type" evidence="10">
    <location>
        <begin position="317"/>
        <end position="344"/>
    </location>
</feature>
<feature type="domain" description="C2H2-type" evidence="10">
    <location>
        <begin position="345"/>
        <end position="372"/>
    </location>
</feature>
<dbReference type="Pfam" id="PF12874">
    <property type="entry name" value="zf-met"/>
    <property type="match status" value="1"/>
</dbReference>
<keyword evidence="12" id="KW-1185">Reference proteome</keyword>
<dbReference type="SMART" id="SM00355">
    <property type="entry name" value="ZnF_C2H2"/>
    <property type="match status" value="8"/>
</dbReference>
<keyword evidence="5" id="KW-0862">Zinc</keyword>
<keyword evidence="3" id="KW-0677">Repeat</keyword>
<dbReference type="EMBL" id="JAODUO010000128">
    <property type="protein sequence ID" value="KAK2188562.1"/>
    <property type="molecule type" value="Genomic_DNA"/>
</dbReference>
<feature type="domain" description="C2H2-type" evidence="10">
    <location>
        <begin position="226"/>
        <end position="254"/>
    </location>
</feature>
<dbReference type="FunFam" id="3.30.160.60:FF:000744">
    <property type="entry name" value="zinc finger E-box-binding homeobox 1"/>
    <property type="match status" value="1"/>
</dbReference>
<comment type="subcellular location">
    <subcellularLocation>
        <location evidence="1">Nucleus</location>
    </subcellularLocation>
</comment>
<dbReference type="PROSITE" id="PS00028">
    <property type="entry name" value="ZINC_FINGER_C2H2_1"/>
    <property type="match status" value="7"/>
</dbReference>
<keyword evidence="4 9" id="KW-0863">Zinc-finger</keyword>
<evidence type="ECO:0000256" key="5">
    <source>
        <dbReference type="ARBA" id="ARBA00022833"/>
    </source>
</evidence>
<dbReference type="Gene3D" id="3.30.160.60">
    <property type="entry name" value="Classic Zinc Finger"/>
    <property type="match status" value="7"/>
</dbReference>
<sequence length="583" mass="64928">MADDRKHVTLLLKQAVIDLCTSRLSKGTGLEIDGILCVTIGNDDDENHVIIKVHEKVSSMSTTGNDNKSSDAEGDDDQLAFSLEAFESDYDQVTNSGSKVKQESPQTCHNHSMCLRRHSLRHTDDALVEDKADHTVSVKNEQCGSDQKPAVKHESSVSRQHHTCETCGKTFLQKSALIRHSRTHTGERPFACSQCESKFGDVTTLRRHMASIHNLPPGRKKKLHPFPCDTCGRVLRTKYSLKHHVRAIHQGIKTEPKHCLCTLCGKVCRNVTVLKEHQNKWHLHIKPFQCKTCGRSFHAKGLLRAHERQTHSDIRNYPCDMCGKAFKRHNALKEHLLTHTTIRPNECDICSKRFLQKAGLVRHYRTHTGLRPFLCRVCNASFADASTLRRHVIAVHNVAREDWNKDDFKVTAEKGDRTKVLPRGRHRQICKVEQLDAESSQDPLSAPVETAEASLSYVESTAQQAVDSLEMADGSTADIPPDTHILVLPPAGSTVITDGDDNTIDDPNSVVVAASLLESDNDSGTKHRTDGQASENVIALVEEKGTSLITWGNEMMSLSEEVYIILNDPVVQPAEELVTTEEA</sequence>
<dbReference type="GO" id="GO:0008270">
    <property type="term" value="F:zinc ion binding"/>
    <property type="evidence" value="ECO:0007669"/>
    <property type="project" value="UniProtKB-KW"/>
</dbReference>
<feature type="domain" description="C2H2-type" evidence="10">
    <location>
        <begin position="288"/>
        <end position="316"/>
    </location>
</feature>
<evidence type="ECO:0000256" key="6">
    <source>
        <dbReference type="ARBA" id="ARBA00023015"/>
    </source>
</evidence>
<dbReference type="PANTHER" id="PTHR24394">
    <property type="entry name" value="ZINC FINGER PROTEIN"/>
    <property type="match status" value="1"/>
</dbReference>
<dbReference type="AlphaFoldDB" id="A0AAD9P5K9"/>
<evidence type="ECO:0000256" key="1">
    <source>
        <dbReference type="ARBA" id="ARBA00004123"/>
    </source>
</evidence>
<gene>
    <name evidence="11" type="ORF">NP493_128g02010</name>
</gene>
<dbReference type="Pfam" id="PF00096">
    <property type="entry name" value="zf-C2H2"/>
    <property type="match status" value="5"/>
</dbReference>
<keyword evidence="6" id="KW-0805">Transcription regulation</keyword>
<comment type="caution">
    <text evidence="11">The sequence shown here is derived from an EMBL/GenBank/DDBJ whole genome shotgun (WGS) entry which is preliminary data.</text>
</comment>
<dbReference type="FunFam" id="3.30.160.60:FF:000624">
    <property type="entry name" value="zinc finger protein 697"/>
    <property type="match status" value="1"/>
</dbReference>
<keyword evidence="8" id="KW-0539">Nucleus</keyword>
<proteinExistence type="predicted"/>
<evidence type="ECO:0000256" key="9">
    <source>
        <dbReference type="PROSITE-ProRule" id="PRU00042"/>
    </source>
</evidence>
<dbReference type="SUPFAM" id="SSF57667">
    <property type="entry name" value="beta-beta-alpha zinc fingers"/>
    <property type="match status" value="4"/>
</dbReference>
<dbReference type="GO" id="GO:0005634">
    <property type="term" value="C:nucleus"/>
    <property type="evidence" value="ECO:0007669"/>
    <property type="project" value="UniProtKB-SubCell"/>
</dbReference>
<organism evidence="11 12">
    <name type="scientific">Ridgeia piscesae</name>
    <name type="common">Tubeworm</name>
    <dbReference type="NCBI Taxonomy" id="27915"/>
    <lineage>
        <taxon>Eukaryota</taxon>
        <taxon>Metazoa</taxon>
        <taxon>Spiralia</taxon>
        <taxon>Lophotrochozoa</taxon>
        <taxon>Annelida</taxon>
        <taxon>Polychaeta</taxon>
        <taxon>Sedentaria</taxon>
        <taxon>Canalipalpata</taxon>
        <taxon>Sabellida</taxon>
        <taxon>Siboglinidae</taxon>
        <taxon>Ridgeia</taxon>
    </lineage>
</organism>
<protein>
    <recommendedName>
        <fullName evidence="10">C2H2-type domain-containing protein</fullName>
    </recommendedName>
</protein>
<feature type="domain" description="C2H2-type" evidence="10">
    <location>
        <begin position="162"/>
        <end position="189"/>
    </location>
</feature>
<evidence type="ECO:0000256" key="8">
    <source>
        <dbReference type="ARBA" id="ARBA00023242"/>
    </source>
</evidence>
<evidence type="ECO:0000256" key="7">
    <source>
        <dbReference type="ARBA" id="ARBA00023163"/>
    </source>
</evidence>
<keyword evidence="7" id="KW-0804">Transcription</keyword>
<dbReference type="PANTHER" id="PTHR24394:SF48">
    <property type="entry name" value="ZINC FINGER PROTEIN 771"/>
    <property type="match status" value="1"/>
</dbReference>
<dbReference type="InterPro" id="IPR013087">
    <property type="entry name" value="Znf_C2H2_type"/>
</dbReference>
<feature type="domain" description="C2H2-type" evidence="10">
    <location>
        <begin position="373"/>
        <end position="401"/>
    </location>
</feature>
<evidence type="ECO:0000256" key="3">
    <source>
        <dbReference type="ARBA" id="ARBA00022737"/>
    </source>
</evidence>
<reference evidence="11" key="1">
    <citation type="journal article" date="2023" name="Mol. Biol. Evol.">
        <title>Third-Generation Sequencing Reveals the Adaptive Role of the Epigenome in Three Deep-Sea Polychaetes.</title>
        <authorList>
            <person name="Perez M."/>
            <person name="Aroh O."/>
            <person name="Sun Y."/>
            <person name="Lan Y."/>
            <person name="Juniper S.K."/>
            <person name="Young C.R."/>
            <person name="Angers B."/>
            <person name="Qian P.Y."/>
        </authorList>
    </citation>
    <scope>NUCLEOTIDE SEQUENCE</scope>
    <source>
        <strain evidence="11">R07B-5</strain>
    </source>
</reference>
<evidence type="ECO:0000256" key="4">
    <source>
        <dbReference type="ARBA" id="ARBA00022771"/>
    </source>
</evidence>
<evidence type="ECO:0000256" key="2">
    <source>
        <dbReference type="ARBA" id="ARBA00022723"/>
    </source>
</evidence>
<feature type="domain" description="C2H2-type" evidence="10">
    <location>
        <begin position="190"/>
        <end position="213"/>
    </location>
</feature>
<dbReference type="Proteomes" id="UP001209878">
    <property type="component" value="Unassembled WGS sequence"/>
</dbReference>
<name>A0AAD9P5K9_RIDPI</name>
<accession>A0AAD9P5K9</accession>
<evidence type="ECO:0000259" key="10">
    <source>
        <dbReference type="PROSITE" id="PS50157"/>
    </source>
</evidence>
<dbReference type="InterPro" id="IPR036236">
    <property type="entry name" value="Znf_C2H2_sf"/>
</dbReference>
<keyword evidence="2" id="KW-0479">Metal-binding</keyword>